<comment type="caution">
    <text evidence="7">The sequence shown here is derived from an EMBL/GenBank/DDBJ whole genome shotgun (WGS) entry which is preliminary data.</text>
</comment>
<organism evidence="7 8">
    <name type="scientific">Ridgeia piscesae</name>
    <name type="common">Tubeworm</name>
    <dbReference type="NCBI Taxonomy" id="27915"/>
    <lineage>
        <taxon>Eukaryota</taxon>
        <taxon>Metazoa</taxon>
        <taxon>Spiralia</taxon>
        <taxon>Lophotrochozoa</taxon>
        <taxon>Annelida</taxon>
        <taxon>Polychaeta</taxon>
        <taxon>Sedentaria</taxon>
        <taxon>Canalipalpata</taxon>
        <taxon>Sabellida</taxon>
        <taxon>Siboglinidae</taxon>
        <taxon>Ridgeia</taxon>
    </lineage>
</organism>
<dbReference type="Gene3D" id="3.40.50.410">
    <property type="entry name" value="von Willebrand factor, type A domain"/>
    <property type="match status" value="1"/>
</dbReference>
<dbReference type="PANTHER" id="PTHR24020:SF84">
    <property type="entry name" value="VWFA DOMAIN-CONTAINING PROTEIN"/>
    <property type="match status" value="1"/>
</dbReference>
<dbReference type="Pfam" id="PF13385">
    <property type="entry name" value="Laminin_G_3"/>
    <property type="match status" value="1"/>
</dbReference>
<dbReference type="SUPFAM" id="SSF82895">
    <property type="entry name" value="TSP-1 type 1 repeat"/>
    <property type="match status" value="1"/>
</dbReference>
<protein>
    <recommendedName>
        <fullName evidence="6">VWFA domain-containing protein</fullName>
    </recommendedName>
</protein>
<dbReference type="Proteomes" id="UP001209878">
    <property type="component" value="Unassembled WGS sequence"/>
</dbReference>
<dbReference type="PANTHER" id="PTHR24020">
    <property type="entry name" value="COLLAGEN ALPHA"/>
    <property type="match status" value="1"/>
</dbReference>
<accession>A0AAD9NGK1</accession>
<evidence type="ECO:0000256" key="3">
    <source>
        <dbReference type="ARBA" id="ARBA00023278"/>
    </source>
</evidence>
<reference evidence="7" key="1">
    <citation type="journal article" date="2023" name="Mol. Biol. Evol.">
        <title>Third-Generation Sequencing Reveals the Adaptive Role of the Epigenome in Three Deep-Sea Polychaetes.</title>
        <authorList>
            <person name="Perez M."/>
            <person name="Aroh O."/>
            <person name="Sun Y."/>
            <person name="Lan Y."/>
            <person name="Juniper S.K."/>
            <person name="Young C.R."/>
            <person name="Angers B."/>
            <person name="Qian P.Y."/>
        </authorList>
    </citation>
    <scope>NUCLEOTIDE SEQUENCE</scope>
    <source>
        <strain evidence="7">R07B-5</strain>
    </source>
</reference>
<dbReference type="InterPro" id="IPR036465">
    <property type="entry name" value="vWFA_dom_sf"/>
</dbReference>
<dbReference type="SMART" id="SM00327">
    <property type="entry name" value="VWA"/>
    <property type="match status" value="1"/>
</dbReference>
<dbReference type="AlphaFoldDB" id="A0AAD9NGK1"/>
<name>A0AAD9NGK1_RIDPI</name>
<evidence type="ECO:0000256" key="1">
    <source>
        <dbReference type="ARBA" id="ARBA00022729"/>
    </source>
</evidence>
<dbReference type="InterPro" id="IPR000884">
    <property type="entry name" value="TSP1_rpt"/>
</dbReference>
<dbReference type="EMBL" id="JAODUO010001256">
    <property type="protein sequence ID" value="KAK2167813.1"/>
    <property type="molecule type" value="Genomic_DNA"/>
</dbReference>
<dbReference type="SUPFAM" id="SSF49899">
    <property type="entry name" value="Concanavalin A-like lectins/glucanases"/>
    <property type="match status" value="1"/>
</dbReference>
<feature type="signal peptide" evidence="5">
    <location>
        <begin position="1"/>
        <end position="21"/>
    </location>
</feature>
<evidence type="ECO:0000256" key="5">
    <source>
        <dbReference type="SAM" id="SignalP"/>
    </source>
</evidence>
<dbReference type="CDD" id="cd00198">
    <property type="entry name" value="vWFA"/>
    <property type="match status" value="1"/>
</dbReference>
<evidence type="ECO:0000256" key="2">
    <source>
        <dbReference type="ARBA" id="ARBA00023157"/>
    </source>
</evidence>
<keyword evidence="1 5" id="KW-0732">Signal</keyword>
<dbReference type="Pfam" id="PF00092">
    <property type="entry name" value="VWA"/>
    <property type="match status" value="1"/>
</dbReference>
<comment type="similarity">
    <text evidence="4">Belongs to the fibril-associated collagens with interrupted helices (FACIT) family.</text>
</comment>
<dbReference type="PROSITE" id="PS50092">
    <property type="entry name" value="TSP1"/>
    <property type="match status" value="1"/>
</dbReference>
<sequence>MPRMCWTFLALFTCFASYGIGQVANDQYPQCSATCDEGVVGVHDCHGTVCHVVQEGCNLRPCNETLYMARQAPWSACSQSCGGGTKTRSSAAGTDTRSCNVRPCEPVVEKCYADIVLVIDYSGSMKSYWGHVMDFVEALIYGLPNLSPTTVRVGVIFFKEKADLKIGFNDYFNKNNLVEAIKAFGKPSRRSMTNIVGAIDLMHTTFNNDPRKSDTKVRLVGIVVTDGAQNYPWGSDVTALADITDASNDAMSDGITMISIGIGPNVGKPKYEAQIAAMASQKDYYVKEKDTTKIAKLFAKIDEFICTDECARCNYSQGQMWLQYKPNCHQYIVCEPDGKGGYIKHLMTCDSLFWNQALHTCTGVKTGFCFVGPDVPYTGPPIVMGPCPYAPLADPRFFSSIDDSSKIQHCKPGFQFVDPPCTCVVVGPITPTCADDLLLHFDFEKDFVDITCHNAVADQYGTGSVTRVPDSDRGGFVASFDGVTHLEVPFLRTWFAEHYVDGFSVSLYYKRGGGSDAVFGALVTNGDCKDEPGFSMRAKAGNQLLSQIRTDTGGVNSLTGNILPTIDNWHHVVWVYDGAGLTVYIDKVNVPSSPVPMQGFLINNDVPMYVGFDCDEYFFDGMMDDLKVYSRALSAADVAGL</sequence>
<dbReference type="PROSITE" id="PS50234">
    <property type="entry name" value="VWFA"/>
    <property type="match status" value="1"/>
</dbReference>
<dbReference type="SUPFAM" id="SSF53300">
    <property type="entry name" value="vWA-like"/>
    <property type="match status" value="1"/>
</dbReference>
<evidence type="ECO:0000256" key="4">
    <source>
        <dbReference type="ARBA" id="ARBA00049648"/>
    </source>
</evidence>
<dbReference type="InterPro" id="IPR006558">
    <property type="entry name" value="LamG-like"/>
</dbReference>
<dbReference type="SMART" id="SM00560">
    <property type="entry name" value="LamGL"/>
    <property type="match status" value="1"/>
</dbReference>
<evidence type="ECO:0000259" key="6">
    <source>
        <dbReference type="PROSITE" id="PS50234"/>
    </source>
</evidence>
<keyword evidence="8" id="KW-1185">Reference proteome</keyword>
<dbReference type="InterPro" id="IPR013320">
    <property type="entry name" value="ConA-like_dom_sf"/>
</dbReference>
<evidence type="ECO:0000313" key="8">
    <source>
        <dbReference type="Proteomes" id="UP001209878"/>
    </source>
</evidence>
<dbReference type="InterPro" id="IPR002035">
    <property type="entry name" value="VWF_A"/>
</dbReference>
<dbReference type="InterPro" id="IPR036383">
    <property type="entry name" value="TSP1_rpt_sf"/>
</dbReference>
<dbReference type="Gene3D" id="2.60.120.200">
    <property type="match status" value="1"/>
</dbReference>
<dbReference type="InterPro" id="IPR050525">
    <property type="entry name" value="ECM_Assembly_Org"/>
</dbReference>
<keyword evidence="3" id="KW-0379">Hydroxylation</keyword>
<gene>
    <name evidence="7" type="ORF">NP493_1258g00029</name>
</gene>
<proteinExistence type="inferred from homology"/>
<feature type="chain" id="PRO_5042228724" description="VWFA domain-containing protein" evidence="5">
    <location>
        <begin position="22"/>
        <end position="641"/>
    </location>
</feature>
<feature type="domain" description="VWFA" evidence="6">
    <location>
        <begin position="114"/>
        <end position="301"/>
    </location>
</feature>
<evidence type="ECO:0000313" key="7">
    <source>
        <dbReference type="EMBL" id="KAK2167813.1"/>
    </source>
</evidence>
<keyword evidence="2" id="KW-1015">Disulfide bond</keyword>